<keyword evidence="9" id="KW-1185">Reference proteome</keyword>
<dbReference type="GeneTree" id="ENSGT00940000160877"/>
<dbReference type="FunFam" id="2.30.39.10:FF:000003">
    <property type="entry name" value="alpha-1-antitrypsin isoform X1"/>
    <property type="match status" value="1"/>
</dbReference>
<dbReference type="PRINTS" id="PR00780">
    <property type="entry name" value="LEUSERPINII"/>
</dbReference>
<evidence type="ECO:0000313" key="8">
    <source>
        <dbReference type="Ensembl" id="ENSGMOP00000049212.1"/>
    </source>
</evidence>
<keyword evidence="3" id="KW-0325">Glycoprotein</keyword>
<dbReference type="Pfam" id="PF00079">
    <property type="entry name" value="Serpin"/>
    <property type="match status" value="1"/>
</dbReference>
<dbReference type="InterPro" id="IPR023795">
    <property type="entry name" value="Serpin_CS"/>
</dbReference>
<feature type="region of interest" description="Disordered" evidence="5">
    <location>
        <begin position="33"/>
        <end position="55"/>
    </location>
</feature>
<dbReference type="OMA" id="MEIMPMS"/>
<dbReference type="GO" id="GO:0004867">
    <property type="term" value="F:serine-type endopeptidase inhibitor activity"/>
    <property type="evidence" value="ECO:0007669"/>
    <property type="project" value="InterPro"/>
</dbReference>
<dbReference type="PANTHER" id="PTHR11461">
    <property type="entry name" value="SERINE PROTEASE INHIBITOR, SERPIN"/>
    <property type="match status" value="1"/>
</dbReference>
<dbReference type="PANTHER" id="PTHR11461:SF363">
    <property type="entry name" value="SERINE (OR CYSTEINE) PROTEINASE INHIBITOR, CLADE A (ALPHA-1 ANTIPROTEINASE, ANTITRYPSIN), MEMBER 1, LIKE PRECURSOR-RELATED"/>
    <property type="match status" value="1"/>
</dbReference>
<dbReference type="PROSITE" id="PS00284">
    <property type="entry name" value="SERPIN"/>
    <property type="match status" value="1"/>
</dbReference>
<dbReference type="AlphaFoldDB" id="A0A8C5BUR0"/>
<dbReference type="Proteomes" id="UP000694546">
    <property type="component" value="Chromosome 21"/>
</dbReference>
<sequence length="429" mass="47610">GPRLRGCCWTFAILAMLLAMVLAAPHDGDHMGHTPEHFHHLHHSPEEVHSHTGNESILKLSPPNANFAFALYKRLSAKAAASQNIFYSPLGISTALSMLAAGAAGDTHSQLFSTLGYSGEQLTQAQVDESYEHLIHVLGHNQKIQQLELGNALAVRKEFKPMVKFVSDIKHYFAGETFEVDFSNAADAVAKINEYIAAKTADKIKDQVKELDPDTAMVLINYVFFRGTWDKTFDPAHTSKKDFQVDATTKVEVDMMKRTGRYEFYQDQDNHTTVIMLPYQGDTSMMIVLPDEGKMQEVEGYISSDYIKHWHDSLFRSSVDLSLPKFSISTETSLGDVLKEMGVTKAFADDADFSGMFDETRVKVSKVSHKAVLSVDEKGTEAAASTTIEIMPMSLPDTMELNRPFLVLIVESSTKSILFMGRISDPTAA</sequence>
<feature type="signal peptide" evidence="6">
    <location>
        <begin position="1"/>
        <end position="23"/>
    </location>
</feature>
<name>A0A8C5BUR0_GADMO</name>
<evidence type="ECO:0000256" key="4">
    <source>
        <dbReference type="RuleBase" id="RU000411"/>
    </source>
</evidence>
<evidence type="ECO:0000256" key="1">
    <source>
        <dbReference type="ARBA" id="ARBA00009500"/>
    </source>
</evidence>
<evidence type="ECO:0000256" key="5">
    <source>
        <dbReference type="SAM" id="MobiDB-lite"/>
    </source>
</evidence>
<evidence type="ECO:0000256" key="3">
    <source>
        <dbReference type="ARBA" id="ARBA00023180"/>
    </source>
</evidence>
<feature type="domain" description="Serpin" evidence="7">
    <location>
        <begin position="69"/>
        <end position="426"/>
    </location>
</feature>
<organism evidence="8 9">
    <name type="scientific">Gadus morhua</name>
    <name type="common">Atlantic cod</name>
    <dbReference type="NCBI Taxonomy" id="8049"/>
    <lineage>
        <taxon>Eukaryota</taxon>
        <taxon>Metazoa</taxon>
        <taxon>Chordata</taxon>
        <taxon>Craniata</taxon>
        <taxon>Vertebrata</taxon>
        <taxon>Euteleostomi</taxon>
        <taxon>Actinopterygii</taxon>
        <taxon>Neopterygii</taxon>
        <taxon>Teleostei</taxon>
        <taxon>Neoteleostei</taxon>
        <taxon>Acanthomorphata</taxon>
        <taxon>Zeiogadaria</taxon>
        <taxon>Gadariae</taxon>
        <taxon>Gadiformes</taxon>
        <taxon>Gadoidei</taxon>
        <taxon>Gadidae</taxon>
        <taxon>Gadus</taxon>
    </lineage>
</organism>
<dbReference type="Gene3D" id="2.10.310.10">
    <property type="entry name" value="Serpins superfamily"/>
    <property type="match status" value="1"/>
</dbReference>
<evidence type="ECO:0000313" key="9">
    <source>
        <dbReference type="Proteomes" id="UP000694546"/>
    </source>
</evidence>
<dbReference type="FunFam" id="3.30.497.10:FF:000001">
    <property type="entry name" value="Serine protease inhibitor"/>
    <property type="match status" value="1"/>
</dbReference>
<feature type="chain" id="PRO_5034284645" description="Serpin domain-containing protein" evidence="6">
    <location>
        <begin position="24"/>
        <end position="429"/>
    </location>
</feature>
<accession>A0A8C5BUR0</accession>
<dbReference type="InterPro" id="IPR000215">
    <property type="entry name" value="Serpin_fam"/>
</dbReference>
<evidence type="ECO:0000256" key="2">
    <source>
        <dbReference type="ARBA" id="ARBA00022729"/>
    </source>
</evidence>
<evidence type="ECO:0000256" key="6">
    <source>
        <dbReference type="SAM" id="SignalP"/>
    </source>
</evidence>
<dbReference type="Gene3D" id="3.30.497.10">
    <property type="entry name" value="Antithrombin, subunit I, domain 2"/>
    <property type="match status" value="1"/>
</dbReference>
<dbReference type="InterPro" id="IPR042178">
    <property type="entry name" value="Serpin_sf_1"/>
</dbReference>
<dbReference type="GO" id="GO:0005615">
    <property type="term" value="C:extracellular space"/>
    <property type="evidence" value="ECO:0007669"/>
    <property type="project" value="InterPro"/>
</dbReference>
<dbReference type="Ensembl" id="ENSGMOT00000064226.1">
    <property type="protein sequence ID" value="ENSGMOP00000049212.1"/>
    <property type="gene ID" value="ENSGMOG00000005236.2"/>
</dbReference>
<dbReference type="FunFam" id="2.10.310.10:FF:000001">
    <property type="entry name" value="Serpin family A member 1"/>
    <property type="match status" value="1"/>
</dbReference>
<evidence type="ECO:0000259" key="7">
    <source>
        <dbReference type="SMART" id="SM00093"/>
    </source>
</evidence>
<dbReference type="InterPro" id="IPR036186">
    <property type="entry name" value="Serpin_sf"/>
</dbReference>
<proteinExistence type="inferred from homology"/>
<feature type="compositionally biased region" description="Basic and acidic residues" evidence="5">
    <location>
        <begin position="33"/>
        <end position="52"/>
    </location>
</feature>
<protein>
    <recommendedName>
        <fullName evidence="7">Serpin domain-containing protein</fullName>
    </recommendedName>
</protein>
<keyword evidence="2 6" id="KW-0732">Signal</keyword>
<dbReference type="SUPFAM" id="SSF56574">
    <property type="entry name" value="Serpins"/>
    <property type="match status" value="1"/>
</dbReference>
<dbReference type="InterPro" id="IPR042185">
    <property type="entry name" value="Serpin_sf_2"/>
</dbReference>
<dbReference type="InterPro" id="IPR023796">
    <property type="entry name" value="Serpin_dom"/>
</dbReference>
<comment type="similarity">
    <text evidence="1 4">Belongs to the serpin family.</text>
</comment>
<reference evidence="8" key="1">
    <citation type="submission" date="2025-08" db="UniProtKB">
        <authorList>
            <consortium name="Ensembl"/>
        </authorList>
    </citation>
    <scope>IDENTIFICATION</scope>
</reference>
<dbReference type="SMART" id="SM00093">
    <property type="entry name" value="SERPIN"/>
    <property type="match status" value="1"/>
</dbReference>
<reference evidence="8" key="2">
    <citation type="submission" date="2025-09" db="UniProtKB">
        <authorList>
            <consortium name="Ensembl"/>
        </authorList>
    </citation>
    <scope>IDENTIFICATION</scope>
</reference>
<dbReference type="Gene3D" id="2.30.39.10">
    <property type="entry name" value="Alpha-1-antitrypsin, domain 1"/>
    <property type="match status" value="1"/>
</dbReference>